<evidence type="ECO:0000313" key="4">
    <source>
        <dbReference type="EMBL" id="PTX46228.1"/>
    </source>
</evidence>
<dbReference type="GO" id="GO:0003824">
    <property type="term" value="F:catalytic activity"/>
    <property type="evidence" value="ECO:0007669"/>
    <property type="project" value="InterPro"/>
</dbReference>
<evidence type="ECO:0000259" key="3">
    <source>
        <dbReference type="PROSITE" id="PS51387"/>
    </source>
</evidence>
<evidence type="ECO:0000256" key="1">
    <source>
        <dbReference type="ARBA" id="ARBA00022630"/>
    </source>
</evidence>
<dbReference type="PROSITE" id="PS51387">
    <property type="entry name" value="FAD_PCMH"/>
    <property type="match status" value="1"/>
</dbReference>
<dbReference type="InterPro" id="IPR006094">
    <property type="entry name" value="Oxid_FAD_bind_N"/>
</dbReference>
<evidence type="ECO:0000313" key="5">
    <source>
        <dbReference type="Proteomes" id="UP000244069"/>
    </source>
</evidence>
<keyword evidence="5" id="KW-1185">Reference proteome</keyword>
<proteinExistence type="predicted"/>
<evidence type="ECO:0000256" key="2">
    <source>
        <dbReference type="ARBA" id="ARBA00022827"/>
    </source>
</evidence>
<dbReference type="SUPFAM" id="SSF55103">
    <property type="entry name" value="FAD-linked oxidases, C-terminal domain"/>
    <property type="match status" value="1"/>
</dbReference>
<dbReference type="AlphaFoldDB" id="A0A2T6AQX5"/>
<dbReference type="Gene3D" id="3.30.465.10">
    <property type="match status" value="1"/>
</dbReference>
<dbReference type="EMBL" id="QBKN01000017">
    <property type="protein sequence ID" value="PTX46228.1"/>
    <property type="molecule type" value="Genomic_DNA"/>
</dbReference>
<gene>
    <name evidence="4" type="ORF">C8N44_11711</name>
</gene>
<accession>A0A2T6AQX5</accession>
<dbReference type="GO" id="GO:0071949">
    <property type="term" value="F:FAD binding"/>
    <property type="evidence" value="ECO:0007669"/>
    <property type="project" value="InterPro"/>
</dbReference>
<dbReference type="NCBIfam" id="NF008439">
    <property type="entry name" value="PRK11282.1"/>
    <property type="match status" value="1"/>
</dbReference>
<comment type="caution">
    <text evidence="4">The sequence shown here is derived from an EMBL/GenBank/DDBJ whole genome shotgun (WGS) entry which is preliminary data.</text>
</comment>
<dbReference type="InterPro" id="IPR016169">
    <property type="entry name" value="FAD-bd_PCMH_sub2"/>
</dbReference>
<dbReference type="Proteomes" id="UP000244069">
    <property type="component" value="Unassembled WGS sequence"/>
</dbReference>
<dbReference type="PANTHER" id="PTHR11748:SF103">
    <property type="entry name" value="GLYCOLATE OXIDASE SUBUNIT GLCE"/>
    <property type="match status" value="1"/>
</dbReference>
<dbReference type="Pfam" id="PF01565">
    <property type="entry name" value="FAD_binding_4"/>
    <property type="match status" value="1"/>
</dbReference>
<protein>
    <submittedName>
        <fullName evidence="4">Glycolate oxidase FAD binding subunit</fullName>
    </submittedName>
</protein>
<feature type="domain" description="FAD-binding PCMH-type" evidence="3">
    <location>
        <begin position="3"/>
        <end position="183"/>
    </location>
</feature>
<dbReference type="PANTHER" id="PTHR11748">
    <property type="entry name" value="D-LACTATE DEHYDROGENASE"/>
    <property type="match status" value="1"/>
</dbReference>
<dbReference type="InterPro" id="IPR016164">
    <property type="entry name" value="FAD-linked_Oxase-like_C"/>
</dbReference>
<keyword evidence="1" id="KW-0285">Flavoprotein</keyword>
<organism evidence="4 5">
    <name type="scientific">Allosediminivita pacifica</name>
    <dbReference type="NCBI Taxonomy" id="1267769"/>
    <lineage>
        <taxon>Bacteria</taxon>
        <taxon>Pseudomonadati</taxon>
        <taxon>Pseudomonadota</taxon>
        <taxon>Alphaproteobacteria</taxon>
        <taxon>Rhodobacterales</taxon>
        <taxon>Paracoccaceae</taxon>
        <taxon>Allosediminivita</taxon>
    </lineage>
</organism>
<reference evidence="4 5" key="1">
    <citation type="submission" date="2018-04" db="EMBL/GenBank/DDBJ databases">
        <title>Genomic Encyclopedia of Archaeal and Bacterial Type Strains, Phase II (KMG-II): from individual species to whole genera.</title>
        <authorList>
            <person name="Goeker M."/>
        </authorList>
    </citation>
    <scope>NUCLEOTIDE SEQUENCE [LARGE SCALE GENOMIC DNA]</scope>
    <source>
        <strain evidence="4 5">DSM 29329</strain>
    </source>
</reference>
<dbReference type="SUPFAM" id="SSF56176">
    <property type="entry name" value="FAD-binding/transporter-associated domain-like"/>
    <property type="match status" value="1"/>
</dbReference>
<name>A0A2T6AQX5_9RHOB</name>
<dbReference type="InterPro" id="IPR036318">
    <property type="entry name" value="FAD-bd_PCMH-like_sf"/>
</dbReference>
<sequence>MTLSMTEETRLQPTSEAELADAVAADPGPLRIKGGGTRAIGRAAAGNTLDTSGISGVTLYDPGALTLVVKAGTPLAEVETLLAENRQRLAFEPMDHRPLLRTEGSPTIGGMVATNASGPRRIQAGACRDCLLGVRFVDGTGRVIKNGGRVMKNVTGYDLVKLLAGSHGTLGILTELSLKVLPAPQASATLIFEGRGIRDAVALLSQALTSPYEITGAAYDPQRQKAFLRIEGFAGSVTYRAGKLMELFGSFAPVLEEDPERIGAIWRGIRDVEALHDDDGDIWRISCKPGDAPAIADRIDDATLLMDWGGGLIWARLPTGTDARQALQGLGGHATLIRTADPANTTLPVFHPEPAPVARISAGLRSRFDPRGILNPGLMA</sequence>
<keyword evidence="2" id="KW-0274">FAD</keyword>
<dbReference type="InterPro" id="IPR016166">
    <property type="entry name" value="FAD-bd_PCMH"/>
</dbReference>